<dbReference type="EMBL" id="CH480818">
    <property type="protein sequence ID" value="EDW52595.1"/>
    <property type="molecule type" value="Genomic_DNA"/>
</dbReference>
<organism evidence="3">
    <name type="scientific">Drosophila sechellia</name>
    <name type="common">Fruit fly</name>
    <dbReference type="NCBI Taxonomy" id="7238"/>
    <lineage>
        <taxon>Eukaryota</taxon>
        <taxon>Metazoa</taxon>
        <taxon>Ecdysozoa</taxon>
        <taxon>Arthropoda</taxon>
        <taxon>Hexapoda</taxon>
        <taxon>Insecta</taxon>
        <taxon>Pterygota</taxon>
        <taxon>Neoptera</taxon>
        <taxon>Endopterygota</taxon>
        <taxon>Diptera</taxon>
        <taxon>Brachycera</taxon>
        <taxon>Muscomorpha</taxon>
        <taxon>Ephydroidea</taxon>
        <taxon>Drosophilidae</taxon>
        <taxon>Drosophila</taxon>
        <taxon>Sophophora</taxon>
    </lineage>
</organism>
<evidence type="ECO:0000256" key="1">
    <source>
        <dbReference type="SAM" id="MobiDB-lite"/>
    </source>
</evidence>
<keyword evidence="3" id="KW-1185">Reference proteome</keyword>
<feature type="compositionally biased region" description="Basic and acidic residues" evidence="1">
    <location>
        <begin position="54"/>
        <end position="77"/>
    </location>
</feature>
<accession>B4HX50</accession>
<evidence type="ECO:0000313" key="2">
    <source>
        <dbReference type="EMBL" id="EDW52595.1"/>
    </source>
</evidence>
<gene>
    <name evidence="2" type="primary">Dsec\GM11067</name>
    <name evidence="2" type="ORF">Dsec_GM11067</name>
</gene>
<protein>
    <submittedName>
        <fullName evidence="2">GM11067</fullName>
    </submittedName>
</protein>
<feature type="compositionally biased region" description="Polar residues" evidence="1">
    <location>
        <begin position="78"/>
        <end position="87"/>
    </location>
</feature>
<name>B4HX50_DROSE</name>
<reference evidence="2 3" key="1">
    <citation type="journal article" date="2007" name="Nature">
        <title>Evolution of genes and genomes on the Drosophila phylogeny.</title>
        <authorList>
            <consortium name="Drosophila 12 Genomes Consortium"/>
            <person name="Clark A.G."/>
            <person name="Eisen M.B."/>
            <person name="Smith D.R."/>
            <person name="Bergman C.M."/>
            <person name="Oliver B."/>
            <person name="Markow T.A."/>
            <person name="Kaufman T.C."/>
            <person name="Kellis M."/>
            <person name="Gelbart W."/>
            <person name="Iyer V.N."/>
            <person name="Pollard D.A."/>
            <person name="Sackton T.B."/>
            <person name="Larracuente A.M."/>
            <person name="Singh N.D."/>
            <person name="Abad J.P."/>
            <person name="Abt D.N."/>
            <person name="Adryan B."/>
            <person name="Aguade M."/>
            <person name="Akashi H."/>
            <person name="Anderson W.W."/>
            <person name="Aquadro C.F."/>
            <person name="Ardell D.H."/>
            <person name="Arguello R."/>
            <person name="Artieri C.G."/>
            <person name="Barbash D.A."/>
            <person name="Barker D."/>
            <person name="Barsanti P."/>
            <person name="Batterham P."/>
            <person name="Batzoglou S."/>
            <person name="Begun D."/>
            <person name="Bhutkar A."/>
            <person name="Blanco E."/>
            <person name="Bosak S.A."/>
            <person name="Bradley R.K."/>
            <person name="Brand A.D."/>
            <person name="Brent M.R."/>
            <person name="Brooks A.N."/>
            <person name="Brown R.H."/>
            <person name="Butlin R.K."/>
            <person name="Caggese C."/>
            <person name="Calvi B.R."/>
            <person name="Bernardo de Carvalho A."/>
            <person name="Caspi A."/>
            <person name="Castrezana S."/>
            <person name="Celniker S.E."/>
            <person name="Chang J.L."/>
            <person name="Chapple C."/>
            <person name="Chatterji S."/>
            <person name="Chinwalla A."/>
            <person name="Civetta A."/>
            <person name="Clifton S.W."/>
            <person name="Comeron J.M."/>
            <person name="Costello J.C."/>
            <person name="Coyne J.A."/>
            <person name="Daub J."/>
            <person name="David R.G."/>
            <person name="Delcher A.L."/>
            <person name="Delehaunty K."/>
            <person name="Do C.B."/>
            <person name="Ebling H."/>
            <person name="Edwards K."/>
            <person name="Eickbush T."/>
            <person name="Evans J.D."/>
            <person name="Filipski A."/>
            <person name="Findeiss S."/>
            <person name="Freyhult E."/>
            <person name="Fulton L."/>
            <person name="Fulton R."/>
            <person name="Garcia A.C."/>
            <person name="Gardiner A."/>
            <person name="Garfield D.A."/>
            <person name="Garvin B.E."/>
            <person name="Gibson G."/>
            <person name="Gilbert D."/>
            <person name="Gnerre S."/>
            <person name="Godfrey J."/>
            <person name="Good R."/>
            <person name="Gotea V."/>
            <person name="Gravely B."/>
            <person name="Greenberg A.J."/>
            <person name="Griffiths-Jones S."/>
            <person name="Gross S."/>
            <person name="Guigo R."/>
            <person name="Gustafson E.A."/>
            <person name="Haerty W."/>
            <person name="Hahn M.W."/>
            <person name="Halligan D.L."/>
            <person name="Halpern A.L."/>
            <person name="Halter G.M."/>
            <person name="Han M.V."/>
            <person name="Heger A."/>
            <person name="Hillier L."/>
            <person name="Hinrichs A.S."/>
            <person name="Holmes I."/>
            <person name="Hoskins R.A."/>
            <person name="Hubisz M.J."/>
            <person name="Hultmark D."/>
            <person name="Huntley M.A."/>
            <person name="Jaffe D.B."/>
            <person name="Jagadeeshan S."/>
            <person name="Jeck W.R."/>
            <person name="Johnson J."/>
            <person name="Jones C.D."/>
            <person name="Jordan W.C."/>
            <person name="Karpen G.H."/>
            <person name="Kataoka E."/>
            <person name="Keightley P.D."/>
            <person name="Kheradpour P."/>
            <person name="Kirkness E.F."/>
            <person name="Koerich L.B."/>
            <person name="Kristiansen K."/>
            <person name="Kudrna D."/>
            <person name="Kulathinal R.J."/>
            <person name="Kumar S."/>
            <person name="Kwok R."/>
            <person name="Lander E."/>
            <person name="Langley C.H."/>
            <person name="Lapoint R."/>
            <person name="Lazzaro B.P."/>
            <person name="Lee S.J."/>
            <person name="Levesque L."/>
            <person name="Li R."/>
            <person name="Lin C.F."/>
            <person name="Lin M.F."/>
            <person name="Lindblad-Toh K."/>
            <person name="Llopart A."/>
            <person name="Long M."/>
            <person name="Low L."/>
            <person name="Lozovsky E."/>
            <person name="Lu J."/>
            <person name="Luo M."/>
            <person name="Machado C.A."/>
            <person name="Makalowski W."/>
            <person name="Marzo M."/>
            <person name="Matsuda M."/>
            <person name="Matzkin L."/>
            <person name="McAllister B."/>
            <person name="McBride C.S."/>
            <person name="McKernan B."/>
            <person name="McKernan K."/>
            <person name="Mendez-Lago M."/>
            <person name="Minx P."/>
            <person name="Mollenhauer M.U."/>
            <person name="Montooth K."/>
            <person name="Mount S.M."/>
            <person name="Mu X."/>
            <person name="Myers E."/>
            <person name="Negre B."/>
            <person name="Newfeld S."/>
            <person name="Nielsen R."/>
            <person name="Noor M.A."/>
            <person name="O'Grady P."/>
            <person name="Pachter L."/>
            <person name="Papaceit M."/>
            <person name="Parisi M.J."/>
            <person name="Parisi M."/>
            <person name="Parts L."/>
            <person name="Pedersen J.S."/>
            <person name="Pesole G."/>
            <person name="Phillippy A.M."/>
            <person name="Ponting C.P."/>
            <person name="Pop M."/>
            <person name="Porcelli D."/>
            <person name="Powell J.R."/>
            <person name="Prohaska S."/>
            <person name="Pruitt K."/>
            <person name="Puig M."/>
            <person name="Quesneville H."/>
            <person name="Ram K.R."/>
            <person name="Rand D."/>
            <person name="Rasmussen M.D."/>
            <person name="Reed L.K."/>
            <person name="Reenan R."/>
            <person name="Reily A."/>
            <person name="Remington K.A."/>
            <person name="Rieger T.T."/>
            <person name="Ritchie M.G."/>
            <person name="Robin C."/>
            <person name="Rogers Y.H."/>
            <person name="Rohde C."/>
            <person name="Rozas J."/>
            <person name="Rubenfield M.J."/>
            <person name="Ruiz A."/>
            <person name="Russo S."/>
            <person name="Salzberg S.L."/>
            <person name="Sanchez-Gracia A."/>
            <person name="Saranga D.J."/>
            <person name="Sato H."/>
            <person name="Schaeffer S.W."/>
            <person name="Schatz M.C."/>
            <person name="Schlenke T."/>
            <person name="Schwartz R."/>
            <person name="Segarra C."/>
            <person name="Singh R.S."/>
            <person name="Sirot L."/>
            <person name="Sirota M."/>
            <person name="Sisneros N.B."/>
            <person name="Smith C.D."/>
            <person name="Smith T.F."/>
            <person name="Spieth J."/>
            <person name="Stage D.E."/>
            <person name="Stark A."/>
            <person name="Stephan W."/>
            <person name="Strausberg R.L."/>
            <person name="Strempel S."/>
            <person name="Sturgill D."/>
            <person name="Sutton G."/>
            <person name="Sutton G.G."/>
            <person name="Tao W."/>
            <person name="Teichmann S."/>
            <person name="Tobari Y.N."/>
            <person name="Tomimura Y."/>
            <person name="Tsolas J.M."/>
            <person name="Valente V.L."/>
            <person name="Venter E."/>
            <person name="Venter J.C."/>
            <person name="Vicario S."/>
            <person name="Vieira F.G."/>
            <person name="Vilella A.J."/>
            <person name="Villasante A."/>
            <person name="Walenz B."/>
            <person name="Wang J."/>
            <person name="Wasserman M."/>
            <person name="Watts T."/>
            <person name="Wilson D."/>
            <person name="Wilson R.K."/>
            <person name="Wing R.A."/>
            <person name="Wolfner M.F."/>
            <person name="Wong A."/>
            <person name="Wong G.K."/>
            <person name="Wu C.I."/>
            <person name="Wu G."/>
            <person name="Yamamoto D."/>
            <person name="Yang H.P."/>
            <person name="Yang S.P."/>
            <person name="Yorke J.A."/>
            <person name="Yoshida K."/>
            <person name="Zdobnov E."/>
            <person name="Zhang P."/>
            <person name="Zhang Y."/>
            <person name="Zimin A.V."/>
            <person name="Baldwin J."/>
            <person name="Abdouelleil A."/>
            <person name="Abdulkadir J."/>
            <person name="Abebe A."/>
            <person name="Abera B."/>
            <person name="Abreu J."/>
            <person name="Acer S.C."/>
            <person name="Aftuck L."/>
            <person name="Alexander A."/>
            <person name="An P."/>
            <person name="Anderson E."/>
            <person name="Anderson S."/>
            <person name="Arachi H."/>
            <person name="Azer M."/>
            <person name="Bachantsang P."/>
            <person name="Barry A."/>
            <person name="Bayul T."/>
            <person name="Berlin A."/>
            <person name="Bessette D."/>
            <person name="Bloom T."/>
            <person name="Blye J."/>
            <person name="Boguslavskiy L."/>
            <person name="Bonnet C."/>
            <person name="Boukhgalter B."/>
            <person name="Bourzgui I."/>
            <person name="Brown A."/>
            <person name="Cahill P."/>
            <person name="Channer S."/>
            <person name="Cheshatsang Y."/>
            <person name="Chuda L."/>
            <person name="Citroen M."/>
            <person name="Collymore A."/>
            <person name="Cooke P."/>
            <person name="Costello M."/>
            <person name="D'Aco K."/>
            <person name="Daza R."/>
            <person name="De Haan G."/>
            <person name="DeGray S."/>
            <person name="DeMaso C."/>
            <person name="Dhargay N."/>
            <person name="Dooley K."/>
            <person name="Dooley E."/>
            <person name="Doricent M."/>
            <person name="Dorje P."/>
            <person name="Dorjee K."/>
            <person name="Dupes A."/>
            <person name="Elong R."/>
            <person name="Falk J."/>
            <person name="Farina A."/>
            <person name="Faro S."/>
            <person name="Ferguson D."/>
            <person name="Fisher S."/>
            <person name="Foley C.D."/>
            <person name="Franke A."/>
            <person name="Friedrich D."/>
            <person name="Gadbois L."/>
            <person name="Gearin G."/>
            <person name="Gearin C.R."/>
            <person name="Giannoukos G."/>
            <person name="Goode T."/>
            <person name="Graham J."/>
            <person name="Grandbois E."/>
            <person name="Grewal S."/>
            <person name="Gyaltsen K."/>
            <person name="Hafez N."/>
            <person name="Hagos B."/>
            <person name="Hall J."/>
            <person name="Henson C."/>
            <person name="Hollinger A."/>
            <person name="Honan T."/>
            <person name="Huard M.D."/>
            <person name="Hughes L."/>
            <person name="Hurhula B."/>
            <person name="Husby M.E."/>
            <person name="Kamat A."/>
            <person name="Kanga B."/>
            <person name="Kashin S."/>
            <person name="Khazanovich D."/>
            <person name="Kisner P."/>
            <person name="Lance K."/>
            <person name="Lara M."/>
            <person name="Lee W."/>
            <person name="Lennon N."/>
            <person name="Letendre F."/>
            <person name="LeVine R."/>
            <person name="Lipovsky A."/>
            <person name="Liu X."/>
            <person name="Liu J."/>
            <person name="Liu S."/>
            <person name="Lokyitsang T."/>
            <person name="Lokyitsang Y."/>
            <person name="Lubonja R."/>
            <person name="Lui A."/>
            <person name="MacDonald P."/>
            <person name="Magnisalis V."/>
            <person name="Maru K."/>
            <person name="Matthews C."/>
            <person name="McCusker W."/>
            <person name="McDonough S."/>
            <person name="Mehta T."/>
            <person name="Meldrim J."/>
            <person name="Meneus L."/>
            <person name="Mihai O."/>
            <person name="Mihalev A."/>
            <person name="Mihova T."/>
            <person name="Mittelman R."/>
            <person name="Mlenga V."/>
            <person name="Montmayeur A."/>
            <person name="Mulrain L."/>
            <person name="Navidi A."/>
            <person name="Naylor J."/>
            <person name="Negash T."/>
            <person name="Nguyen T."/>
            <person name="Nguyen N."/>
            <person name="Nicol R."/>
            <person name="Norbu C."/>
            <person name="Norbu N."/>
            <person name="Novod N."/>
            <person name="O'Neill B."/>
            <person name="Osman S."/>
            <person name="Markiewicz E."/>
            <person name="Oyono O.L."/>
            <person name="Patti C."/>
            <person name="Phunkhang P."/>
            <person name="Pierre F."/>
            <person name="Priest M."/>
            <person name="Raghuraman S."/>
            <person name="Rege F."/>
            <person name="Reyes R."/>
            <person name="Rise C."/>
            <person name="Rogov P."/>
            <person name="Ross K."/>
            <person name="Ryan E."/>
            <person name="Settipalli S."/>
            <person name="Shea T."/>
            <person name="Sherpa N."/>
            <person name="Shi L."/>
            <person name="Shih D."/>
            <person name="Sparrow T."/>
            <person name="Spaulding J."/>
            <person name="Stalker J."/>
            <person name="Stange-Thomann N."/>
            <person name="Stavropoulos S."/>
            <person name="Stone C."/>
            <person name="Strader C."/>
            <person name="Tesfaye S."/>
            <person name="Thomson T."/>
            <person name="Thoulutsang Y."/>
            <person name="Thoulutsang D."/>
            <person name="Topham K."/>
            <person name="Topping I."/>
            <person name="Tsamla T."/>
            <person name="Vassiliev H."/>
            <person name="Vo A."/>
            <person name="Wangchuk T."/>
            <person name="Wangdi T."/>
            <person name="Weiand M."/>
            <person name="Wilkinson J."/>
            <person name="Wilson A."/>
            <person name="Yadav S."/>
            <person name="Young G."/>
            <person name="Yu Q."/>
            <person name="Zembek L."/>
            <person name="Zhong D."/>
            <person name="Zimmer A."/>
            <person name="Zwirko Z."/>
            <person name="Jaffe D.B."/>
            <person name="Alvarez P."/>
            <person name="Brockman W."/>
            <person name="Butler J."/>
            <person name="Chin C."/>
            <person name="Gnerre S."/>
            <person name="Grabherr M."/>
            <person name="Kleber M."/>
            <person name="Mauceli E."/>
            <person name="MacCallum I."/>
        </authorList>
    </citation>
    <scope>NUCLEOTIDE SEQUENCE [LARGE SCALE GENOMIC DNA]</scope>
    <source>
        <strain evidence="3">Rob3c / Tucson 14021-0248.25</strain>
    </source>
</reference>
<feature type="compositionally biased region" description="Acidic residues" evidence="1">
    <location>
        <begin position="91"/>
        <end position="107"/>
    </location>
</feature>
<dbReference type="Proteomes" id="UP000001292">
    <property type="component" value="Unassembled WGS sequence"/>
</dbReference>
<proteinExistence type="predicted"/>
<feature type="region of interest" description="Disordered" evidence="1">
    <location>
        <begin position="45"/>
        <end position="130"/>
    </location>
</feature>
<sequence length="130" mass="14275">MELKDGLALGVGGSECREDMRTLGEKLSGSRNGTGHHRAVDYAITMNNNGPKQYSDRCVTDASSRKERGSIFDKTKENATPTDKSFGQQKDDDEDDYDQPDETEVDADDRHVLWSHAKNGAGAGDWPLKG</sequence>
<dbReference type="AlphaFoldDB" id="B4HX50"/>
<evidence type="ECO:0000313" key="3">
    <source>
        <dbReference type="Proteomes" id="UP000001292"/>
    </source>
</evidence>
<dbReference type="HOGENOM" id="CLU_1940307_0_0_1"/>